<accession>A0A271J3Q5</accession>
<evidence type="ECO:0000313" key="1">
    <source>
        <dbReference type="EMBL" id="PAP78161.1"/>
    </source>
</evidence>
<dbReference type="OrthoDB" id="5505150at2"/>
<sequence>MDRNDILNNYVTDMAAVEGHILKAVERQLASDDTARYPDAVSVLTSLKSALSRHVSALEAYNERTEDGGVKEAVKEAVTGALGVAAGFYDQIRQTDKVSRMVRDTYTATSLAAVSYHMLYTSALALKADDLAELAITNLKDLTGLIGRLSEAVCTVVAAELANEDKSLDASVGQQAVRATQEAWAATADV</sequence>
<reference evidence="1 2" key="1">
    <citation type="submission" date="2016-11" db="EMBL/GenBank/DDBJ databases">
        <title>Study of marine rhodopsin-containing bacteria.</title>
        <authorList>
            <person name="Yoshizawa S."/>
            <person name="Kumagai Y."/>
            <person name="Kogure K."/>
        </authorList>
    </citation>
    <scope>NUCLEOTIDE SEQUENCE [LARGE SCALE GENOMIC DNA]</scope>
    <source>
        <strain evidence="1 2">SAORIC-28</strain>
    </source>
</reference>
<name>A0A271J3Q5_9BACT</name>
<dbReference type="AlphaFoldDB" id="A0A271J3Q5"/>
<organism evidence="1 2">
    <name type="scientific">Rubrivirga marina</name>
    <dbReference type="NCBI Taxonomy" id="1196024"/>
    <lineage>
        <taxon>Bacteria</taxon>
        <taxon>Pseudomonadati</taxon>
        <taxon>Rhodothermota</taxon>
        <taxon>Rhodothermia</taxon>
        <taxon>Rhodothermales</taxon>
        <taxon>Rubricoccaceae</taxon>
        <taxon>Rubrivirga</taxon>
    </lineage>
</organism>
<dbReference type="RefSeq" id="WP_095511840.1">
    <property type="nucleotide sequence ID" value="NZ_MQWD01000001.1"/>
</dbReference>
<gene>
    <name evidence="1" type="ORF">BSZ37_17840</name>
</gene>
<dbReference type="InterPro" id="IPR012347">
    <property type="entry name" value="Ferritin-like"/>
</dbReference>
<dbReference type="Gene3D" id="1.20.1260.10">
    <property type="match status" value="1"/>
</dbReference>
<keyword evidence="2" id="KW-1185">Reference proteome</keyword>
<evidence type="ECO:0000313" key="2">
    <source>
        <dbReference type="Proteomes" id="UP000216339"/>
    </source>
</evidence>
<proteinExistence type="predicted"/>
<dbReference type="Proteomes" id="UP000216339">
    <property type="component" value="Unassembled WGS sequence"/>
</dbReference>
<protein>
    <submittedName>
        <fullName evidence="1">Uncharacterized protein</fullName>
    </submittedName>
</protein>
<dbReference type="EMBL" id="MQWD01000001">
    <property type="protein sequence ID" value="PAP78161.1"/>
    <property type="molecule type" value="Genomic_DNA"/>
</dbReference>
<comment type="caution">
    <text evidence="1">The sequence shown here is derived from an EMBL/GenBank/DDBJ whole genome shotgun (WGS) entry which is preliminary data.</text>
</comment>